<comment type="caution">
    <text evidence="2">The sequence shown here is derived from an EMBL/GenBank/DDBJ whole genome shotgun (WGS) entry which is preliminary data.</text>
</comment>
<reference evidence="2 3" key="1">
    <citation type="submission" date="2016-10" db="EMBL/GenBank/DDBJ databases">
        <title>Paenibacillus species isolates.</title>
        <authorList>
            <person name="Beno S.M."/>
        </authorList>
    </citation>
    <scope>NUCLEOTIDE SEQUENCE [LARGE SCALE GENOMIC DNA]</scope>
    <source>
        <strain evidence="2 3">FSL H7-0710</strain>
    </source>
</reference>
<dbReference type="InterPro" id="IPR001509">
    <property type="entry name" value="Epimerase_deHydtase"/>
</dbReference>
<dbReference type="GO" id="GO:0005737">
    <property type="term" value="C:cytoplasm"/>
    <property type="evidence" value="ECO:0007669"/>
    <property type="project" value="TreeGrafter"/>
</dbReference>
<dbReference type="AlphaFoldDB" id="A0A1R0Y3Y7"/>
<dbReference type="PANTHER" id="PTHR48079:SF6">
    <property type="entry name" value="NAD(P)-BINDING DOMAIN-CONTAINING PROTEIN-RELATED"/>
    <property type="match status" value="1"/>
</dbReference>
<organism evidence="2 3">
    <name type="scientific">Paenibacillus odorifer</name>
    <dbReference type="NCBI Taxonomy" id="189426"/>
    <lineage>
        <taxon>Bacteria</taxon>
        <taxon>Bacillati</taxon>
        <taxon>Bacillota</taxon>
        <taxon>Bacilli</taxon>
        <taxon>Bacillales</taxon>
        <taxon>Paenibacillaceae</taxon>
        <taxon>Paenibacillus</taxon>
    </lineage>
</organism>
<sequence>MKIFVAGAAGAIGRLLLPKLVEAGHEVVGLTHKEENRAIIEKCGAQAVIADVFNREAIFASIRTVQPEVVIHQLTSLSQRNFSDNSRIRIEGTRNIVDASLAIGVEQIIAQSISWAYEAGEEPATEEIPLDLKASEPRKRTIEGICSLEKTVAEIPNHVILRYGMLYGQGTWYDTDGYMTEQIRQGRVTATDAVVSFLHVEDAANAAVLALNWPSGPVNIVDNEPAKGLEWLSTYSEAIGAPTPIVQEGRAGWERGASNTKARMDYGWSPLYPSWRSGFARSLNVQIE</sequence>
<dbReference type="InterPro" id="IPR036291">
    <property type="entry name" value="NAD(P)-bd_dom_sf"/>
</dbReference>
<proteinExistence type="predicted"/>
<dbReference type="OrthoDB" id="9807212at2"/>
<evidence type="ECO:0000313" key="3">
    <source>
        <dbReference type="Proteomes" id="UP000187439"/>
    </source>
</evidence>
<dbReference type="InterPro" id="IPR051783">
    <property type="entry name" value="NAD(P)-dependent_oxidoreduct"/>
</dbReference>
<dbReference type="SUPFAM" id="SSF51735">
    <property type="entry name" value="NAD(P)-binding Rossmann-fold domains"/>
    <property type="match status" value="1"/>
</dbReference>
<accession>A0A1R0Y3Y7</accession>
<evidence type="ECO:0000313" key="2">
    <source>
        <dbReference type="EMBL" id="OMD42053.1"/>
    </source>
</evidence>
<dbReference type="RefSeq" id="WP_076118293.1">
    <property type="nucleotide sequence ID" value="NZ_MPTC01000005.1"/>
</dbReference>
<name>A0A1R0Y3Y7_9BACL</name>
<dbReference type="Pfam" id="PF01370">
    <property type="entry name" value="Epimerase"/>
    <property type="match status" value="1"/>
</dbReference>
<evidence type="ECO:0000259" key="1">
    <source>
        <dbReference type="Pfam" id="PF01370"/>
    </source>
</evidence>
<feature type="domain" description="NAD-dependent epimerase/dehydratase" evidence="1">
    <location>
        <begin position="3"/>
        <end position="215"/>
    </location>
</feature>
<dbReference type="EMBL" id="MPTC01000005">
    <property type="protein sequence ID" value="OMD42053.1"/>
    <property type="molecule type" value="Genomic_DNA"/>
</dbReference>
<protein>
    <submittedName>
        <fullName evidence="2">dTDP-glucose 4,6-dehydratase</fullName>
    </submittedName>
</protein>
<dbReference type="Proteomes" id="UP000187439">
    <property type="component" value="Unassembled WGS sequence"/>
</dbReference>
<gene>
    <name evidence="2" type="ORF">BSK52_08045</name>
</gene>
<dbReference type="PANTHER" id="PTHR48079">
    <property type="entry name" value="PROTEIN YEEZ"/>
    <property type="match status" value="1"/>
</dbReference>
<dbReference type="GO" id="GO:0004029">
    <property type="term" value="F:aldehyde dehydrogenase (NAD+) activity"/>
    <property type="evidence" value="ECO:0007669"/>
    <property type="project" value="TreeGrafter"/>
</dbReference>
<dbReference type="Gene3D" id="3.40.50.720">
    <property type="entry name" value="NAD(P)-binding Rossmann-like Domain"/>
    <property type="match status" value="1"/>
</dbReference>